<reference evidence="2" key="1">
    <citation type="journal article" date="2019" name="Int. J. Syst. Evol. Microbiol.">
        <title>The Global Catalogue of Microorganisms (GCM) 10K type strain sequencing project: providing services to taxonomists for standard genome sequencing and annotation.</title>
        <authorList>
            <consortium name="The Broad Institute Genomics Platform"/>
            <consortium name="The Broad Institute Genome Sequencing Center for Infectious Disease"/>
            <person name="Wu L."/>
            <person name="Ma J."/>
        </authorList>
    </citation>
    <scope>NUCLEOTIDE SEQUENCE [LARGE SCALE GENOMIC DNA]</scope>
    <source>
        <strain evidence="2">CCUG 61697</strain>
    </source>
</reference>
<dbReference type="EMBL" id="JBHTJO010000001">
    <property type="protein sequence ID" value="MFD0986485.1"/>
    <property type="molecule type" value="Genomic_DNA"/>
</dbReference>
<dbReference type="EC" id="2.1.1.-" evidence="1"/>
<dbReference type="GO" id="GO:0032259">
    <property type="term" value="P:methylation"/>
    <property type="evidence" value="ECO:0007669"/>
    <property type="project" value="UniProtKB-KW"/>
</dbReference>
<keyword evidence="1" id="KW-0808">Transferase</keyword>
<evidence type="ECO:0000313" key="1">
    <source>
        <dbReference type="EMBL" id="MFD0986485.1"/>
    </source>
</evidence>
<organism evidence="1 2">
    <name type="scientific">Methyloligella solikamskensis</name>
    <dbReference type="NCBI Taxonomy" id="1177756"/>
    <lineage>
        <taxon>Bacteria</taxon>
        <taxon>Pseudomonadati</taxon>
        <taxon>Pseudomonadota</taxon>
        <taxon>Alphaproteobacteria</taxon>
        <taxon>Hyphomicrobiales</taxon>
        <taxon>Hyphomicrobiaceae</taxon>
        <taxon>Methyloligella</taxon>
    </lineage>
</organism>
<gene>
    <name evidence="1" type="ORF">ACFQ2F_05180</name>
</gene>
<keyword evidence="1" id="KW-0489">Methyltransferase</keyword>
<name>A0ABW3J8M6_9HYPH</name>
<dbReference type="Gene3D" id="3.40.50.150">
    <property type="entry name" value="Vaccinia Virus protein VP39"/>
    <property type="match status" value="1"/>
</dbReference>
<dbReference type="Proteomes" id="UP001597102">
    <property type="component" value="Unassembled WGS sequence"/>
</dbReference>
<evidence type="ECO:0000313" key="2">
    <source>
        <dbReference type="Proteomes" id="UP001597102"/>
    </source>
</evidence>
<dbReference type="InterPro" id="IPR029063">
    <property type="entry name" value="SAM-dependent_MTases_sf"/>
</dbReference>
<proteinExistence type="predicted"/>
<keyword evidence="2" id="KW-1185">Reference proteome</keyword>
<protein>
    <submittedName>
        <fullName evidence="1">Class I SAM-dependent methyltransferase</fullName>
        <ecNumber evidence="1">2.1.1.-</ecNumber>
    </submittedName>
</protein>
<comment type="caution">
    <text evidence="1">The sequence shown here is derived from an EMBL/GenBank/DDBJ whole genome shotgun (WGS) entry which is preliminary data.</text>
</comment>
<dbReference type="GO" id="GO:0008168">
    <property type="term" value="F:methyltransferase activity"/>
    <property type="evidence" value="ECO:0007669"/>
    <property type="project" value="UniProtKB-KW"/>
</dbReference>
<sequence>MLKSLQLRVRKRMPRSVRQIVRVGRNAIARGEASPRLPAHLLEDCRVCASRNDLLTKLPQGGRIAEIGTDRGTFAKRILKRNAPAELHLVDLDTSHLMKEVAENPKVTVHVGRSTDVIGSFPDGHFDWIYIDADHSYAGCLADARAAGAKVKPGGYLVFNDFAHTDLEHGRYGVHRAVSEFAVENDWPFAWWAYERNGLYDVALRRPEG</sequence>
<accession>A0ABW3J8M6</accession>
<dbReference type="SUPFAM" id="SSF53335">
    <property type="entry name" value="S-adenosyl-L-methionine-dependent methyltransferases"/>
    <property type="match status" value="1"/>
</dbReference>
<dbReference type="RefSeq" id="WP_379086707.1">
    <property type="nucleotide sequence ID" value="NZ_JBHTJO010000001.1"/>
</dbReference>
<dbReference type="Pfam" id="PF13578">
    <property type="entry name" value="Methyltransf_24"/>
    <property type="match status" value="1"/>
</dbReference>